<organism evidence="5 6">
    <name type="scientific">Roseateles agri</name>
    <dbReference type="NCBI Taxonomy" id="3098619"/>
    <lineage>
        <taxon>Bacteria</taxon>
        <taxon>Pseudomonadati</taxon>
        <taxon>Pseudomonadota</taxon>
        <taxon>Betaproteobacteria</taxon>
        <taxon>Burkholderiales</taxon>
        <taxon>Sphaerotilaceae</taxon>
        <taxon>Roseateles</taxon>
    </lineage>
</organism>
<reference evidence="5 6" key="1">
    <citation type="submission" date="2023-11" db="EMBL/GenBank/DDBJ databases">
        <title>Paucibacter sp. nov., isolated from fresh soil in Korea.</title>
        <authorList>
            <person name="Le N.T.T."/>
        </authorList>
    </citation>
    <scope>NUCLEOTIDE SEQUENCE [LARGE SCALE GENOMIC DNA]</scope>
    <source>
        <strain evidence="5 6">R3-3</strain>
    </source>
</reference>
<dbReference type="PRINTS" id="PR00032">
    <property type="entry name" value="HTHARAC"/>
</dbReference>
<dbReference type="InterPro" id="IPR020449">
    <property type="entry name" value="Tscrpt_reg_AraC-type_HTH"/>
</dbReference>
<evidence type="ECO:0000313" key="5">
    <source>
        <dbReference type="EMBL" id="MDY0749009.1"/>
    </source>
</evidence>
<keyword evidence="1" id="KW-0805">Transcription regulation</keyword>
<evidence type="ECO:0000256" key="3">
    <source>
        <dbReference type="ARBA" id="ARBA00023163"/>
    </source>
</evidence>
<proteinExistence type="predicted"/>
<protein>
    <submittedName>
        <fullName evidence="5">AraC family transcriptional regulator</fullName>
    </submittedName>
</protein>
<gene>
    <name evidence="5" type="ORF">SNE35_31210</name>
</gene>
<name>A0ABU5DTY3_9BURK</name>
<evidence type="ECO:0000256" key="1">
    <source>
        <dbReference type="ARBA" id="ARBA00023015"/>
    </source>
</evidence>
<dbReference type="PROSITE" id="PS00041">
    <property type="entry name" value="HTH_ARAC_FAMILY_1"/>
    <property type="match status" value="1"/>
</dbReference>
<dbReference type="Proteomes" id="UP001285263">
    <property type="component" value="Unassembled WGS sequence"/>
</dbReference>
<keyword evidence="2" id="KW-0238">DNA-binding</keyword>
<dbReference type="InterPro" id="IPR009057">
    <property type="entry name" value="Homeodomain-like_sf"/>
</dbReference>
<dbReference type="InterPro" id="IPR018060">
    <property type="entry name" value="HTH_AraC"/>
</dbReference>
<dbReference type="PANTHER" id="PTHR46796:SF6">
    <property type="entry name" value="ARAC SUBFAMILY"/>
    <property type="match status" value="1"/>
</dbReference>
<dbReference type="SUPFAM" id="SSF46689">
    <property type="entry name" value="Homeodomain-like"/>
    <property type="match status" value="2"/>
</dbReference>
<dbReference type="EMBL" id="JAXCLA010000013">
    <property type="protein sequence ID" value="MDY0749009.1"/>
    <property type="molecule type" value="Genomic_DNA"/>
</dbReference>
<accession>A0ABU5DTY3</accession>
<keyword evidence="3" id="KW-0804">Transcription</keyword>
<dbReference type="InterPro" id="IPR018062">
    <property type="entry name" value="HTH_AraC-typ_CS"/>
</dbReference>
<keyword evidence="6" id="KW-1185">Reference proteome</keyword>
<evidence type="ECO:0000259" key="4">
    <source>
        <dbReference type="PROSITE" id="PS01124"/>
    </source>
</evidence>
<dbReference type="SMART" id="SM00342">
    <property type="entry name" value="HTH_ARAC"/>
    <property type="match status" value="1"/>
</dbReference>
<dbReference type="InterPro" id="IPR050204">
    <property type="entry name" value="AraC_XylS_family_regulators"/>
</dbReference>
<feature type="domain" description="HTH araC/xylS-type" evidence="4">
    <location>
        <begin position="145"/>
        <end position="243"/>
    </location>
</feature>
<comment type="caution">
    <text evidence="5">The sequence shown here is derived from an EMBL/GenBank/DDBJ whole genome shotgun (WGS) entry which is preliminary data.</text>
</comment>
<dbReference type="Pfam" id="PF12833">
    <property type="entry name" value="HTH_18"/>
    <property type="match status" value="1"/>
</dbReference>
<evidence type="ECO:0000313" key="6">
    <source>
        <dbReference type="Proteomes" id="UP001285263"/>
    </source>
</evidence>
<dbReference type="PROSITE" id="PS01124">
    <property type="entry name" value="HTH_ARAC_FAMILY_2"/>
    <property type="match status" value="1"/>
</dbReference>
<sequence>MMGDDSVVTVYVAHRCTVIAAGLASILGRMPGCRVHSLRQSQAEGERPLDDVDGGILIADMASASSFIERRQLETTLRMPKLVVMSDSPGERGSARLGLPNGVDECLPVECHEGELLASIHRLTGIPNVNRCRTLRGGLAPAALCKVKRAMESRMAEACDLRLLARLVGLSEGHFARAFKQSVGVPPHRYLLKLRVEAAADLIRSSDRSLTDVSLEVGFSDQSHFTRTFSREMGETPSAYRFRHR</sequence>
<evidence type="ECO:0000256" key="2">
    <source>
        <dbReference type="ARBA" id="ARBA00023125"/>
    </source>
</evidence>
<dbReference type="Gene3D" id="1.10.10.60">
    <property type="entry name" value="Homeodomain-like"/>
    <property type="match status" value="2"/>
</dbReference>
<dbReference type="PANTHER" id="PTHR46796">
    <property type="entry name" value="HTH-TYPE TRANSCRIPTIONAL ACTIVATOR RHAS-RELATED"/>
    <property type="match status" value="1"/>
</dbReference>